<keyword evidence="9" id="KW-1185">Reference proteome</keyword>
<dbReference type="InterPro" id="IPR003123">
    <property type="entry name" value="VPS9"/>
</dbReference>
<dbReference type="GO" id="GO:0005829">
    <property type="term" value="C:cytosol"/>
    <property type="evidence" value="ECO:0000318"/>
    <property type="project" value="GO_Central"/>
</dbReference>
<dbReference type="PROSITE" id="PS50018">
    <property type="entry name" value="RAS_GTPASE_ACTIV_2"/>
    <property type="match status" value="1"/>
</dbReference>
<dbReference type="GO" id="GO:0031267">
    <property type="term" value="F:small GTPase binding"/>
    <property type="evidence" value="ECO:0000318"/>
    <property type="project" value="GO_Central"/>
</dbReference>
<evidence type="ECO:0000256" key="5">
    <source>
        <dbReference type="ARBA" id="ARBA00023136"/>
    </source>
</evidence>
<dbReference type="VEuPathDB" id="TrichDB:TVAGG3_0750310"/>
<dbReference type="SUPFAM" id="SSF109993">
    <property type="entry name" value="VPS9 domain"/>
    <property type="match status" value="1"/>
</dbReference>
<dbReference type="Pfam" id="PF00616">
    <property type="entry name" value="RasGAP"/>
    <property type="match status" value="1"/>
</dbReference>
<proteinExistence type="inferred from homology"/>
<dbReference type="InParanoid" id="A2G1P2"/>
<dbReference type="GO" id="GO:0006897">
    <property type="term" value="P:endocytosis"/>
    <property type="evidence" value="ECO:0007669"/>
    <property type="project" value="UniProtKB-KW"/>
</dbReference>
<dbReference type="Proteomes" id="UP000001542">
    <property type="component" value="Unassembled WGS sequence"/>
</dbReference>
<feature type="domain" description="Ras-GAP" evidence="6">
    <location>
        <begin position="151"/>
        <end position="324"/>
    </location>
</feature>
<dbReference type="GO" id="GO:0016020">
    <property type="term" value="C:membrane"/>
    <property type="evidence" value="ECO:0007669"/>
    <property type="project" value="UniProtKB-SubCell"/>
</dbReference>
<evidence type="ECO:0000256" key="1">
    <source>
        <dbReference type="ARBA" id="ARBA00004170"/>
    </source>
</evidence>
<name>A2G1P2_TRIV3</name>
<dbReference type="PROSITE" id="PS51205">
    <property type="entry name" value="VPS9"/>
    <property type="match status" value="1"/>
</dbReference>
<dbReference type="PANTHER" id="PTHR23101:SF25">
    <property type="entry name" value="GTPASE-ACTIVATING PROTEIN AND VPS9 DOMAIN-CONTAINING PROTEIN 1"/>
    <property type="match status" value="1"/>
</dbReference>
<reference evidence="8" key="2">
    <citation type="journal article" date="2007" name="Science">
        <title>Draft genome sequence of the sexually transmitted pathogen Trichomonas vaginalis.</title>
        <authorList>
            <person name="Carlton J.M."/>
            <person name="Hirt R.P."/>
            <person name="Silva J.C."/>
            <person name="Delcher A.L."/>
            <person name="Schatz M."/>
            <person name="Zhao Q."/>
            <person name="Wortman J.R."/>
            <person name="Bidwell S.L."/>
            <person name="Alsmark U.C.M."/>
            <person name="Besteiro S."/>
            <person name="Sicheritz-Ponten T."/>
            <person name="Noel C.J."/>
            <person name="Dacks J.B."/>
            <person name="Foster P.G."/>
            <person name="Simillion C."/>
            <person name="Van de Peer Y."/>
            <person name="Miranda-Saavedra D."/>
            <person name="Barton G.J."/>
            <person name="Westrop G.D."/>
            <person name="Mueller S."/>
            <person name="Dessi D."/>
            <person name="Fiori P.L."/>
            <person name="Ren Q."/>
            <person name="Paulsen I."/>
            <person name="Zhang H."/>
            <person name="Bastida-Corcuera F.D."/>
            <person name="Simoes-Barbosa A."/>
            <person name="Brown M.T."/>
            <person name="Hayes R.D."/>
            <person name="Mukherjee M."/>
            <person name="Okumura C.Y."/>
            <person name="Schneider R."/>
            <person name="Smith A.J."/>
            <person name="Vanacova S."/>
            <person name="Villalvazo M."/>
            <person name="Haas B.J."/>
            <person name="Pertea M."/>
            <person name="Feldblyum T.V."/>
            <person name="Utterback T.R."/>
            <person name="Shu C.L."/>
            <person name="Osoegawa K."/>
            <person name="de Jong P.J."/>
            <person name="Hrdy I."/>
            <person name="Horvathova L."/>
            <person name="Zubacova Z."/>
            <person name="Dolezal P."/>
            <person name="Malik S.B."/>
            <person name="Logsdon J.M. Jr."/>
            <person name="Henze K."/>
            <person name="Gupta A."/>
            <person name="Wang C.C."/>
            <person name="Dunne R.L."/>
            <person name="Upcroft J.A."/>
            <person name="Upcroft P."/>
            <person name="White O."/>
            <person name="Salzberg S.L."/>
            <person name="Tang P."/>
            <person name="Chiu C.-H."/>
            <person name="Lee Y.-S."/>
            <person name="Embley T.M."/>
            <person name="Coombs G.H."/>
            <person name="Mottram J.C."/>
            <person name="Tachezy J."/>
            <person name="Fraser-Liggett C.M."/>
            <person name="Johnson P.J."/>
        </authorList>
    </citation>
    <scope>NUCLEOTIDE SEQUENCE [LARGE SCALE GENOMIC DNA]</scope>
    <source>
        <strain evidence="8">G3</strain>
    </source>
</reference>
<dbReference type="VEuPathDB" id="TrichDB:TVAG_533950"/>
<evidence type="ECO:0000259" key="6">
    <source>
        <dbReference type="PROSITE" id="PS50018"/>
    </source>
</evidence>
<evidence type="ECO:0000259" key="7">
    <source>
        <dbReference type="PROSITE" id="PS51205"/>
    </source>
</evidence>
<dbReference type="Gene3D" id="1.10.506.10">
    <property type="entry name" value="GTPase Activation - p120gap, domain 1"/>
    <property type="match status" value="1"/>
</dbReference>
<dbReference type="GO" id="GO:0030139">
    <property type="term" value="C:endocytic vesicle"/>
    <property type="evidence" value="ECO:0000318"/>
    <property type="project" value="GO_Central"/>
</dbReference>
<accession>A2G1P2</accession>
<comment type="subcellular location">
    <subcellularLocation>
        <location evidence="1">Membrane</location>
        <topology evidence="1">Peripheral membrane protein</topology>
    </subcellularLocation>
</comment>
<dbReference type="InterPro" id="IPR045046">
    <property type="entry name" value="Vps9-like"/>
</dbReference>
<dbReference type="Gene3D" id="1.20.1050.80">
    <property type="entry name" value="VPS9 domain"/>
    <property type="match status" value="1"/>
</dbReference>
<evidence type="ECO:0008006" key="10">
    <source>
        <dbReference type="Google" id="ProtNLM"/>
    </source>
</evidence>
<dbReference type="InterPro" id="IPR008936">
    <property type="entry name" value="Rho_GTPase_activation_prot"/>
</dbReference>
<reference evidence="8" key="1">
    <citation type="submission" date="2006-10" db="EMBL/GenBank/DDBJ databases">
        <authorList>
            <person name="Amadeo P."/>
            <person name="Zhao Q."/>
            <person name="Wortman J."/>
            <person name="Fraser-Liggett C."/>
            <person name="Carlton J."/>
        </authorList>
    </citation>
    <scope>NUCLEOTIDE SEQUENCE</scope>
    <source>
        <strain evidence="8">G3</strain>
    </source>
</reference>
<evidence type="ECO:0000313" key="9">
    <source>
        <dbReference type="Proteomes" id="UP000001542"/>
    </source>
</evidence>
<keyword evidence="3" id="KW-0254">Endocytosis</keyword>
<feature type="domain" description="VPS9" evidence="7">
    <location>
        <begin position="680"/>
        <end position="819"/>
    </location>
</feature>
<dbReference type="KEGG" id="tva:4746588"/>
<evidence type="ECO:0000256" key="3">
    <source>
        <dbReference type="ARBA" id="ARBA00022583"/>
    </source>
</evidence>
<evidence type="ECO:0000313" key="8">
    <source>
        <dbReference type="EMBL" id="EAX88928.1"/>
    </source>
</evidence>
<dbReference type="AlphaFoldDB" id="A2G1P2"/>
<evidence type="ECO:0000256" key="2">
    <source>
        <dbReference type="ARBA" id="ARBA00008489"/>
    </source>
</evidence>
<dbReference type="RefSeq" id="XP_001301858.1">
    <property type="nucleotide sequence ID" value="XM_001301857.1"/>
</dbReference>
<dbReference type="OrthoDB" id="10264848at2759"/>
<dbReference type="OMA" id="MENYCAT"/>
<dbReference type="GO" id="GO:0005085">
    <property type="term" value="F:guanyl-nucleotide exchange factor activity"/>
    <property type="evidence" value="ECO:0000318"/>
    <property type="project" value="GO_Central"/>
</dbReference>
<keyword evidence="4" id="KW-0344">Guanine-nucleotide releasing factor</keyword>
<dbReference type="EMBL" id="DS114252">
    <property type="protein sequence ID" value="EAX88928.1"/>
    <property type="molecule type" value="Genomic_DNA"/>
</dbReference>
<dbReference type="SUPFAM" id="SSF48350">
    <property type="entry name" value="GTPase activation domain, GAP"/>
    <property type="match status" value="1"/>
</dbReference>
<dbReference type="PANTHER" id="PTHR23101">
    <property type="entry name" value="RAB GDP/GTP EXCHANGE FACTOR"/>
    <property type="match status" value="1"/>
</dbReference>
<dbReference type="Pfam" id="PF02204">
    <property type="entry name" value="VPS9"/>
    <property type="match status" value="1"/>
</dbReference>
<dbReference type="InterPro" id="IPR037191">
    <property type="entry name" value="VPS9_dom_sf"/>
</dbReference>
<evidence type="ECO:0000256" key="4">
    <source>
        <dbReference type="ARBA" id="ARBA00022658"/>
    </source>
</evidence>
<comment type="similarity">
    <text evidence="2">Belongs to the GAPVD1 family.</text>
</comment>
<protein>
    <recommendedName>
        <fullName evidence="10">VPS9 domain-containing protein</fullName>
    </recommendedName>
</protein>
<keyword evidence="5" id="KW-0472">Membrane</keyword>
<organism evidence="8 9">
    <name type="scientific">Trichomonas vaginalis (strain ATCC PRA-98 / G3)</name>
    <dbReference type="NCBI Taxonomy" id="412133"/>
    <lineage>
        <taxon>Eukaryota</taxon>
        <taxon>Metamonada</taxon>
        <taxon>Parabasalia</taxon>
        <taxon>Trichomonadida</taxon>
        <taxon>Trichomonadidae</taxon>
        <taxon>Trichomonas</taxon>
    </lineage>
</organism>
<dbReference type="InterPro" id="IPR001936">
    <property type="entry name" value="RasGAP_dom"/>
</dbReference>
<dbReference type="CDD" id="cd04519">
    <property type="entry name" value="RasGAP"/>
    <property type="match status" value="1"/>
</dbReference>
<gene>
    <name evidence="8" type="ORF">TVAG_533950</name>
</gene>
<sequence>MLTEIHHQVIQEKQLSNMLKIEIARQKEALDSSIRQTISAFRNFGLLDIWYPKLSEAVVQNFLHSPIFTREQGTVYESPSALPFNTSVTSKINNFLKHYLENMPEIVQCINEYFSRQAETINYLPSPTAIQFFSSSTFLSLFGYCWCVEQGAAYVDSLIQLLVLQIKQSETVNSVSFRTSFIREIIRQFMHTTGVQTYLRLSLSNIYIDFINEEDLSKYRMSSKEYLQVCARYASLFTDKLLENIPFMPSLLRYFFRRAFVAAQEIFGEDSQQPTQLIEIFFFDLLLQPALINPKLFALIPETSVLPHTTHTTIVSRMFLWATGSSTIQESYEKTGFTKSDEFTGIRVHELIKGIRSYNGEVDGIFSARLQNVSDMRFHLLILSVNDVLFIAHIINTTCNDIDLPDKTKEKLYQLTSFEKDFTLPSSDLIDFWFQAFKLPPQPFVPADLKDKPVLYIPLLNSDQHSINTDHITPVINHLIVYLESLPIIHGAPSELLDFCEFHRKRALENGYADIITKTQAVSVKILSTGADDVEILNRVKQTIENRTSSHALQFASSFLLQEACAKMDTIKKRIRLMNDQLTPIIHQSLLRLFLIRHKNLQQEIQRNEKLLCTSDEEWLKFFQPAAENFMAFSEQNGLDKSHRSPIMRQLHSTLVSMIPYQNFINANPNLVEQDREVYQTYDRRLEEFLLENYSPVLKQLFKTPSTFDAPIAVIRRGTSFGGPLERLQQIMNAIDLIQDIYTFEAGEGCPGDDFLPLFIYVLIRARLPNLASSLHYLNFFLFNIDGRLKLLDSMENYCATTFRTSAEDFIINAQRYKN</sequence>